<dbReference type="PROSITE" id="PS52016">
    <property type="entry name" value="TONB_DEPENDENT_REC_3"/>
    <property type="match status" value="1"/>
</dbReference>
<comment type="caution">
    <text evidence="16">The sequence shown here is derived from an EMBL/GenBank/DDBJ whole genome shotgun (WGS) entry which is preliminary data.</text>
</comment>
<keyword evidence="10 11" id="KW-0998">Cell outer membrane</keyword>
<dbReference type="InterPro" id="IPR000531">
    <property type="entry name" value="Beta-barrel_TonB"/>
</dbReference>
<comment type="similarity">
    <text evidence="11 12">Belongs to the TonB-dependent receptor family.</text>
</comment>
<evidence type="ECO:0000313" key="16">
    <source>
        <dbReference type="EMBL" id="HCB75247.1"/>
    </source>
</evidence>
<evidence type="ECO:0000256" key="3">
    <source>
        <dbReference type="ARBA" id="ARBA00022452"/>
    </source>
</evidence>
<evidence type="ECO:0000256" key="4">
    <source>
        <dbReference type="ARBA" id="ARBA00022496"/>
    </source>
</evidence>
<keyword evidence="2 11" id="KW-0813">Transport</keyword>
<dbReference type="AlphaFoldDB" id="A0A3D0W919"/>
<dbReference type="CDD" id="cd01347">
    <property type="entry name" value="ligand_gated_channel"/>
    <property type="match status" value="1"/>
</dbReference>
<keyword evidence="4" id="KW-0410">Iron transport</keyword>
<keyword evidence="5 11" id="KW-0812">Transmembrane</keyword>
<gene>
    <name evidence="16" type="ORF">DEP91_03615</name>
</gene>
<evidence type="ECO:0000256" key="13">
    <source>
        <dbReference type="SAM" id="SignalP"/>
    </source>
</evidence>
<proteinExistence type="inferred from homology"/>
<comment type="subcellular location">
    <subcellularLocation>
        <location evidence="1 11">Cell outer membrane</location>
        <topology evidence="1 11">Multi-pass membrane protein</topology>
    </subcellularLocation>
</comment>
<dbReference type="SUPFAM" id="SSF56935">
    <property type="entry name" value="Porins"/>
    <property type="match status" value="1"/>
</dbReference>
<organism evidence="16 17">
    <name type="scientific">Sphingomonas bacterium</name>
    <dbReference type="NCBI Taxonomy" id="1895847"/>
    <lineage>
        <taxon>Bacteria</taxon>
        <taxon>Pseudomonadati</taxon>
        <taxon>Pseudomonadota</taxon>
        <taxon>Alphaproteobacteria</taxon>
        <taxon>Sphingomonadales</taxon>
        <taxon>Sphingomonadaceae</taxon>
        <taxon>Sphingomonas</taxon>
    </lineage>
</organism>
<evidence type="ECO:0000313" key="17">
    <source>
        <dbReference type="Proteomes" id="UP000262699"/>
    </source>
</evidence>
<dbReference type="Pfam" id="PF07715">
    <property type="entry name" value="Plug"/>
    <property type="match status" value="1"/>
</dbReference>
<evidence type="ECO:0000256" key="10">
    <source>
        <dbReference type="ARBA" id="ARBA00023237"/>
    </source>
</evidence>
<evidence type="ECO:0000256" key="1">
    <source>
        <dbReference type="ARBA" id="ARBA00004571"/>
    </source>
</evidence>
<dbReference type="Proteomes" id="UP000262699">
    <property type="component" value="Unassembled WGS sequence"/>
</dbReference>
<evidence type="ECO:0000256" key="2">
    <source>
        <dbReference type="ARBA" id="ARBA00022448"/>
    </source>
</evidence>
<dbReference type="EMBL" id="DOYJ01000107">
    <property type="protein sequence ID" value="HCB75247.1"/>
    <property type="molecule type" value="Genomic_DNA"/>
</dbReference>
<keyword evidence="9 11" id="KW-0472">Membrane</keyword>
<evidence type="ECO:0000256" key="8">
    <source>
        <dbReference type="ARBA" id="ARBA00023077"/>
    </source>
</evidence>
<keyword evidence="16" id="KW-0675">Receptor</keyword>
<evidence type="ECO:0000259" key="15">
    <source>
        <dbReference type="Pfam" id="PF07715"/>
    </source>
</evidence>
<keyword evidence="8 12" id="KW-0798">TonB box</keyword>
<evidence type="ECO:0000256" key="5">
    <source>
        <dbReference type="ARBA" id="ARBA00022692"/>
    </source>
</evidence>
<dbReference type="GO" id="GO:0009279">
    <property type="term" value="C:cell outer membrane"/>
    <property type="evidence" value="ECO:0007669"/>
    <property type="project" value="UniProtKB-SubCell"/>
</dbReference>
<accession>A0A3D0W919</accession>
<dbReference type="Pfam" id="PF00593">
    <property type="entry name" value="TonB_dep_Rec_b-barrel"/>
    <property type="match status" value="1"/>
</dbReference>
<feature type="signal peptide" evidence="13">
    <location>
        <begin position="1"/>
        <end position="29"/>
    </location>
</feature>
<name>A0A3D0W919_9SPHN</name>
<reference evidence="16 17" key="1">
    <citation type="journal article" date="2018" name="Nat. Biotechnol.">
        <title>A standardized bacterial taxonomy based on genome phylogeny substantially revises the tree of life.</title>
        <authorList>
            <person name="Parks D.H."/>
            <person name="Chuvochina M."/>
            <person name="Waite D.W."/>
            <person name="Rinke C."/>
            <person name="Skarshewski A."/>
            <person name="Chaumeil P.A."/>
            <person name="Hugenholtz P."/>
        </authorList>
    </citation>
    <scope>NUCLEOTIDE SEQUENCE [LARGE SCALE GENOMIC DNA]</scope>
    <source>
        <strain evidence="16">UBA9015</strain>
    </source>
</reference>
<keyword evidence="13" id="KW-0732">Signal</keyword>
<sequence length="759" mass="81851">MTTTGFARRHIAGLALMSAAIALSAPAMAQETPATETAAEETAPGEIVVTARRRAESLQDVPIAISAYDSTALSNLQADTLSGIQYATPNLYLDQGDAGNAVIYIRGVGQNDSLAFADPGVGVYVDDVFIARSQAAFLDVFDVERIEVLRGPQGTLYGRNTIGGAIKFVSTRPTKDYSAYFEGGIGNYDSVLAKGRISGPLSDTVRGKIAYSWQRRTGYAYNTTKGADDGDVRTISGRASLLFEPSSDFEVLLTGDVKFDRPDTSRSPVRATQITGFANGRLVTLPAATDPYRVDTNANGLNDQTGWGTSLTARWNATEALTIEAISAYRRFDFDLNLDTDGSPLSILDIYLKQRQNQFSQEVRATYAVPDRFAVTAGLYYFHDRDVTLSGYDDGAATLFGFPVTAFNFPTSSLADTRQTTDSYAAFADATVELTPQLSLGAGLRYTHEKRSSSRAFEFFFDPAVSVIGGNPPPFLAGAGIAGLPIAGSADFDALTPRASISYQPDRDLLLYASASRGFKSGGFDGRANSDFGFRPFRPEYVWAYEGGIKKSWAGGRLTTNLAAFYNDYTDQQVTSFGADPVTGVFASLFTNAAAARSFGLEFELAARLADGLDLTGSVGLLDARYRRFDQLVGGVVTDVSDRRVVNAPDFNASLGLTYTRPLGGGDVSGVFHIDGAYRSTVATEITDSPLLRQPGYEKINAFIGVVGPEKRWELRAGVENLTDQAVRVQGFNLSEFPGVQLGFFAAPRTYDLRLILRY</sequence>
<protein>
    <submittedName>
        <fullName evidence="16">TonB-dependent receptor</fullName>
    </submittedName>
</protein>
<feature type="domain" description="TonB-dependent receptor plug" evidence="15">
    <location>
        <begin position="58"/>
        <end position="165"/>
    </location>
</feature>
<evidence type="ECO:0000256" key="9">
    <source>
        <dbReference type="ARBA" id="ARBA00023136"/>
    </source>
</evidence>
<dbReference type="InterPro" id="IPR039426">
    <property type="entry name" value="TonB-dep_rcpt-like"/>
</dbReference>
<evidence type="ECO:0000256" key="12">
    <source>
        <dbReference type="RuleBase" id="RU003357"/>
    </source>
</evidence>
<dbReference type="PANTHER" id="PTHR32552">
    <property type="entry name" value="FERRICHROME IRON RECEPTOR-RELATED"/>
    <property type="match status" value="1"/>
</dbReference>
<dbReference type="InterPro" id="IPR012910">
    <property type="entry name" value="Plug_dom"/>
</dbReference>
<feature type="chain" id="PRO_5017534308" evidence="13">
    <location>
        <begin position="30"/>
        <end position="759"/>
    </location>
</feature>
<keyword evidence="6" id="KW-0408">Iron</keyword>
<evidence type="ECO:0000256" key="7">
    <source>
        <dbReference type="ARBA" id="ARBA00023065"/>
    </source>
</evidence>
<keyword evidence="7" id="KW-0406">Ion transport</keyword>
<evidence type="ECO:0000259" key="14">
    <source>
        <dbReference type="Pfam" id="PF00593"/>
    </source>
</evidence>
<dbReference type="Gene3D" id="2.40.170.20">
    <property type="entry name" value="TonB-dependent receptor, beta-barrel domain"/>
    <property type="match status" value="1"/>
</dbReference>
<evidence type="ECO:0000256" key="6">
    <source>
        <dbReference type="ARBA" id="ARBA00023004"/>
    </source>
</evidence>
<keyword evidence="3 11" id="KW-1134">Transmembrane beta strand</keyword>
<dbReference type="PANTHER" id="PTHR32552:SF81">
    <property type="entry name" value="TONB-DEPENDENT OUTER MEMBRANE RECEPTOR"/>
    <property type="match status" value="1"/>
</dbReference>
<evidence type="ECO:0000256" key="11">
    <source>
        <dbReference type="PROSITE-ProRule" id="PRU01360"/>
    </source>
</evidence>
<dbReference type="InterPro" id="IPR036942">
    <property type="entry name" value="Beta-barrel_TonB_sf"/>
</dbReference>
<feature type="domain" description="TonB-dependent receptor-like beta-barrel" evidence="14">
    <location>
        <begin position="276"/>
        <end position="722"/>
    </location>
</feature>
<dbReference type="GO" id="GO:0006826">
    <property type="term" value="P:iron ion transport"/>
    <property type="evidence" value="ECO:0007669"/>
    <property type="project" value="UniProtKB-KW"/>
</dbReference>